<feature type="compositionally biased region" description="Polar residues" evidence="1">
    <location>
        <begin position="185"/>
        <end position="198"/>
    </location>
</feature>
<keyword evidence="3" id="KW-1185">Reference proteome</keyword>
<feature type="compositionally biased region" description="Polar residues" evidence="1">
    <location>
        <begin position="775"/>
        <end position="798"/>
    </location>
</feature>
<dbReference type="STRING" id="1076256.A0A2H3B0Z3"/>
<name>A0A2H3B0Z3_9AGAR</name>
<evidence type="ECO:0000313" key="3">
    <source>
        <dbReference type="Proteomes" id="UP000218334"/>
    </source>
</evidence>
<feature type="region of interest" description="Disordered" evidence="1">
    <location>
        <begin position="430"/>
        <end position="549"/>
    </location>
</feature>
<feature type="region of interest" description="Disordered" evidence="1">
    <location>
        <begin position="220"/>
        <end position="249"/>
    </location>
</feature>
<evidence type="ECO:0000256" key="1">
    <source>
        <dbReference type="SAM" id="MobiDB-lite"/>
    </source>
</evidence>
<feature type="compositionally biased region" description="Polar residues" evidence="1">
    <location>
        <begin position="525"/>
        <end position="545"/>
    </location>
</feature>
<feature type="region of interest" description="Disordered" evidence="1">
    <location>
        <begin position="737"/>
        <end position="821"/>
    </location>
</feature>
<organism evidence="2 3">
    <name type="scientific">Armillaria solidipes</name>
    <dbReference type="NCBI Taxonomy" id="1076256"/>
    <lineage>
        <taxon>Eukaryota</taxon>
        <taxon>Fungi</taxon>
        <taxon>Dikarya</taxon>
        <taxon>Basidiomycota</taxon>
        <taxon>Agaricomycotina</taxon>
        <taxon>Agaricomycetes</taxon>
        <taxon>Agaricomycetidae</taxon>
        <taxon>Agaricales</taxon>
        <taxon>Marasmiineae</taxon>
        <taxon>Physalacriaceae</taxon>
        <taxon>Armillaria</taxon>
    </lineage>
</organism>
<accession>A0A2H3B0Z3</accession>
<feature type="compositionally biased region" description="Basic and acidic residues" evidence="1">
    <location>
        <begin position="443"/>
        <end position="456"/>
    </location>
</feature>
<feature type="region of interest" description="Disordered" evidence="1">
    <location>
        <begin position="177"/>
        <end position="198"/>
    </location>
</feature>
<feature type="compositionally biased region" description="Polar residues" evidence="1">
    <location>
        <begin position="225"/>
        <end position="235"/>
    </location>
</feature>
<reference evidence="3" key="1">
    <citation type="journal article" date="2017" name="Nat. Ecol. Evol.">
        <title>Genome expansion and lineage-specific genetic innovations in the forest pathogenic fungi Armillaria.</title>
        <authorList>
            <person name="Sipos G."/>
            <person name="Prasanna A.N."/>
            <person name="Walter M.C."/>
            <person name="O'Connor E."/>
            <person name="Balint B."/>
            <person name="Krizsan K."/>
            <person name="Kiss B."/>
            <person name="Hess J."/>
            <person name="Varga T."/>
            <person name="Slot J."/>
            <person name="Riley R."/>
            <person name="Boka B."/>
            <person name="Rigling D."/>
            <person name="Barry K."/>
            <person name="Lee J."/>
            <person name="Mihaltcheva S."/>
            <person name="LaButti K."/>
            <person name="Lipzen A."/>
            <person name="Waldron R."/>
            <person name="Moloney N.M."/>
            <person name="Sperisen C."/>
            <person name="Kredics L."/>
            <person name="Vagvoelgyi C."/>
            <person name="Patrignani A."/>
            <person name="Fitzpatrick D."/>
            <person name="Nagy I."/>
            <person name="Doyle S."/>
            <person name="Anderson J.B."/>
            <person name="Grigoriev I.V."/>
            <person name="Gueldener U."/>
            <person name="Muensterkoetter M."/>
            <person name="Nagy L.G."/>
        </authorList>
    </citation>
    <scope>NUCLEOTIDE SEQUENCE [LARGE SCALE GENOMIC DNA]</scope>
    <source>
        <strain evidence="3">28-4</strain>
    </source>
</reference>
<proteinExistence type="predicted"/>
<gene>
    <name evidence="2" type="ORF">ARMSODRAFT_1071241</name>
</gene>
<feature type="compositionally biased region" description="Basic and acidic residues" evidence="1">
    <location>
        <begin position="508"/>
        <end position="522"/>
    </location>
</feature>
<dbReference type="EMBL" id="KZ293499">
    <property type="protein sequence ID" value="PBK59668.1"/>
    <property type="molecule type" value="Genomic_DNA"/>
</dbReference>
<dbReference type="Proteomes" id="UP000218334">
    <property type="component" value="Unassembled WGS sequence"/>
</dbReference>
<sequence>MLENDVGCVASAYAPWGLFLITQPSADANGCDSASGEEHKVEYTNNLSKLKLQKAISGSGNGRYFFPIFRIHPRESVGIIPITIFEPPRRSREVPIFTYDLRAATFPLAIYARLVLISGLKTHRVADPLHLFEYLEFARSQQVSSPSQHSAYRSYLEASDEEILEELARRCRRREGEAPGACGSLSPSTAQPAATPSHAGSQVYASPYCIASISPSRTAPGLSPALSTSPEARTSPSPPTAHRAAAPSHHGSWASAPLLREGIYSPLPSLPSLAPARMPSTLQAAPSPFEGVVRLSPPPLASSPHVEPISLDHGEVVSTSWRSRRVSQDIPLDTSYVPSPKTSRSTFIVVDIPRDYSSSTPNRKVSHSSIHCDENTTPGIYSYGGAIATLSLPQQPGESDVAFSRCRDAHACLTLGGPPVQDAVPSPITKYRSPVKQPQSAFTKHELESSVCEPKRLSPRGSMEAKLQSIKTSAPIQVEEATPLKKSESPALPRGEPSRQQAFTAQDIKNHRLENSSRDQMKAKSLQSRTSLGLDSNVQKTSLQSIPRPHKFHGDPDIIEFDNWLFSVIRWMKIANICGPIYHTDSSDSDAHTWYNNSVEDCNGNVEDDFPTFMQLLISLSTRIRHEITREGVTAEASTVDQIMQQALIIEQGLKAELYYSPQHSRYNQSLEKQHGTLETWSEYSNGTQDTASDHESGCSTGRFHPSDLLEAPIEWDLIPILEACRRHFLNYPNNREAASKSNRGHQHPDRVDYRPETSLPVTGDADVPMAEDGNASNAGSSIPHSSIAPTASPSTKAYSAMTIPSGGSTPNIDGEADELDSQDSDNLSILLLIPYAQSQGGGCKGCGSLRSYYCIISLAIFTYDLRAATFPLAIYARLVLISGLKTHRVADPLHDVMKASDTHQIQILTPVTGR</sequence>
<feature type="compositionally biased region" description="Basic and acidic residues" evidence="1">
    <location>
        <begin position="747"/>
        <end position="756"/>
    </location>
</feature>
<evidence type="ECO:0000313" key="2">
    <source>
        <dbReference type="EMBL" id="PBK59668.1"/>
    </source>
</evidence>
<protein>
    <submittedName>
        <fullName evidence="2">Uncharacterized protein</fullName>
    </submittedName>
</protein>
<dbReference type="AlphaFoldDB" id="A0A2H3B0Z3"/>